<keyword evidence="2" id="KW-0413">Isomerase</keyword>
<comment type="caution">
    <text evidence="2">The sequence shown here is derived from an EMBL/GenBank/DDBJ whole genome shotgun (WGS) entry which is preliminary data.</text>
</comment>
<dbReference type="GO" id="GO:0016740">
    <property type="term" value="F:transferase activity"/>
    <property type="evidence" value="ECO:0007669"/>
    <property type="project" value="UniProtKB-KW"/>
</dbReference>
<name>A0A5A7P948_STRAF</name>
<dbReference type="AlphaFoldDB" id="A0A5A7P948"/>
<accession>A0A5A7P948</accession>
<sequence>MLVATLSALLRRQVAHVAYRVAELLRRRAACCVLEVHLCMKITRRVVSSAGGCALVNASTARKAIDKISDPNGEGGTHNGEGGATSRLPDVRRVPRRRTQLPSVQQIDTSTKPDNIQGDPMLDRTLVEPERVGDRTKRSEVVARTTSQPDSDDFVDDIPLSHLVEIAKSRHGTRHSTSVPLVHQSDTHTKPENTQEVSKRILDAPEHIDVCPKRPKVGARITSQSDGDDFVDDVPIRCLVGITKPQNDKVVLSVRSVPRMFPTFRSWSNETLRDRECAEITSGAFGRGFVDVDLKVPTDSCHDNKLDMKFDDVTAGVPDNRDVQ</sequence>
<feature type="region of interest" description="Disordered" evidence="1">
    <location>
        <begin position="66"/>
        <end position="156"/>
    </location>
</feature>
<feature type="compositionally biased region" description="Gly residues" evidence="1">
    <location>
        <begin position="73"/>
        <end position="83"/>
    </location>
</feature>
<evidence type="ECO:0000313" key="2">
    <source>
        <dbReference type="EMBL" id="GER29066.1"/>
    </source>
</evidence>
<feature type="non-terminal residue" evidence="2">
    <location>
        <position position="324"/>
    </location>
</feature>
<keyword evidence="3" id="KW-1185">Reference proteome</keyword>
<dbReference type="EMBL" id="BKCP01003335">
    <property type="protein sequence ID" value="GER29066.1"/>
    <property type="molecule type" value="Genomic_DNA"/>
</dbReference>
<feature type="compositionally biased region" description="Basic and acidic residues" evidence="1">
    <location>
        <begin position="121"/>
        <end position="141"/>
    </location>
</feature>
<evidence type="ECO:0000313" key="3">
    <source>
        <dbReference type="Proteomes" id="UP000325081"/>
    </source>
</evidence>
<feature type="region of interest" description="Disordered" evidence="1">
    <location>
        <begin position="171"/>
        <end position="194"/>
    </location>
</feature>
<feature type="compositionally biased region" description="Polar residues" evidence="1">
    <location>
        <begin position="100"/>
        <end position="114"/>
    </location>
</feature>
<dbReference type="OrthoDB" id="928481at2759"/>
<keyword evidence="2" id="KW-0808">Transferase</keyword>
<evidence type="ECO:0000256" key="1">
    <source>
        <dbReference type="SAM" id="MobiDB-lite"/>
    </source>
</evidence>
<reference evidence="3" key="1">
    <citation type="journal article" date="2019" name="Curr. Biol.">
        <title>Genome Sequence of Striga asiatica Provides Insight into the Evolution of Plant Parasitism.</title>
        <authorList>
            <person name="Yoshida S."/>
            <person name="Kim S."/>
            <person name="Wafula E.K."/>
            <person name="Tanskanen J."/>
            <person name="Kim Y.M."/>
            <person name="Honaas L."/>
            <person name="Yang Z."/>
            <person name="Spallek T."/>
            <person name="Conn C.E."/>
            <person name="Ichihashi Y."/>
            <person name="Cheong K."/>
            <person name="Cui S."/>
            <person name="Der J.P."/>
            <person name="Gundlach H."/>
            <person name="Jiao Y."/>
            <person name="Hori C."/>
            <person name="Ishida J.K."/>
            <person name="Kasahara H."/>
            <person name="Kiba T."/>
            <person name="Kim M.S."/>
            <person name="Koo N."/>
            <person name="Laohavisit A."/>
            <person name="Lee Y.H."/>
            <person name="Lumba S."/>
            <person name="McCourt P."/>
            <person name="Mortimer J.C."/>
            <person name="Mutuku J.M."/>
            <person name="Nomura T."/>
            <person name="Sasaki-Sekimoto Y."/>
            <person name="Seto Y."/>
            <person name="Wang Y."/>
            <person name="Wakatake T."/>
            <person name="Sakakibara H."/>
            <person name="Demura T."/>
            <person name="Yamaguchi S."/>
            <person name="Yoneyama K."/>
            <person name="Manabe R.I."/>
            <person name="Nelson D.C."/>
            <person name="Schulman A.H."/>
            <person name="Timko M.P."/>
            <person name="dePamphilis C.W."/>
            <person name="Choi D."/>
            <person name="Shirasu K."/>
        </authorList>
    </citation>
    <scope>NUCLEOTIDE SEQUENCE [LARGE SCALE GENOMIC DNA]</scope>
    <source>
        <strain evidence="3">cv. UVA1</strain>
    </source>
</reference>
<gene>
    <name evidence="2" type="ORF">STAS_04894</name>
</gene>
<protein>
    <submittedName>
        <fullName evidence="2">S-adenosylmethionine:tRNAribosyltransferase-isomerase</fullName>
    </submittedName>
</protein>
<dbReference type="GO" id="GO:0016853">
    <property type="term" value="F:isomerase activity"/>
    <property type="evidence" value="ECO:0007669"/>
    <property type="project" value="UniProtKB-KW"/>
</dbReference>
<organism evidence="2 3">
    <name type="scientific">Striga asiatica</name>
    <name type="common">Asiatic witchweed</name>
    <name type="synonym">Buchnera asiatica</name>
    <dbReference type="NCBI Taxonomy" id="4170"/>
    <lineage>
        <taxon>Eukaryota</taxon>
        <taxon>Viridiplantae</taxon>
        <taxon>Streptophyta</taxon>
        <taxon>Embryophyta</taxon>
        <taxon>Tracheophyta</taxon>
        <taxon>Spermatophyta</taxon>
        <taxon>Magnoliopsida</taxon>
        <taxon>eudicotyledons</taxon>
        <taxon>Gunneridae</taxon>
        <taxon>Pentapetalae</taxon>
        <taxon>asterids</taxon>
        <taxon>lamiids</taxon>
        <taxon>Lamiales</taxon>
        <taxon>Orobanchaceae</taxon>
        <taxon>Buchnereae</taxon>
        <taxon>Striga</taxon>
    </lineage>
</organism>
<proteinExistence type="predicted"/>
<feature type="compositionally biased region" description="Basic and acidic residues" evidence="1">
    <location>
        <begin position="185"/>
        <end position="194"/>
    </location>
</feature>
<dbReference type="Proteomes" id="UP000325081">
    <property type="component" value="Unassembled WGS sequence"/>
</dbReference>